<dbReference type="Proteomes" id="UP000007305">
    <property type="component" value="Chromosome 4"/>
</dbReference>
<dbReference type="InParanoid" id="A0A804NSM1"/>
<dbReference type="SUPFAM" id="SSF101941">
    <property type="entry name" value="NAC domain"/>
    <property type="match status" value="1"/>
</dbReference>
<accession>A0A804NSM1</accession>
<dbReference type="InterPro" id="IPR036093">
    <property type="entry name" value="NAC_dom_sf"/>
</dbReference>
<evidence type="ECO:0000256" key="3">
    <source>
        <dbReference type="ARBA" id="ARBA00023125"/>
    </source>
</evidence>
<name>A0A804NSM1_MAIZE</name>
<evidence type="ECO:0000313" key="8">
    <source>
        <dbReference type="EnsemblPlants" id="Zm00001eb183190_P003"/>
    </source>
</evidence>
<feature type="compositionally biased region" description="Low complexity" evidence="6">
    <location>
        <begin position="338"/>
        <end position="352"/>
    </location>
</feature>
<keyword evidence="2" id="KW-0805">Transcription regulation</keyword>
<sequence>MEHDVHHQHQQAMELPPGFRFHPTDEELITHYLARKAADARFAPRAVGEADLNKCEPWDLPSRATMGEKEWYFFCVKDRKYPTGLRTNRATESGYWKATGKDREIFRSKALVGMKKTLVFYTGRAPRGGKTGWVMHEYRLHGKHASSSRLMPSSVRAGASKVPPAVYSFSLLVDGEHILQRPSGVWIRLTSLVHLYASSWPHPFHGWVLAGRVGAVQGVQEEHRAAAVSGQEVVGRVHGDDGGGGRRGTAVHVHGGRPHRVRAASADGRVRRWRRQHGGGVHRAAGATGTTRDLLLQRAGGPVLPEPTLPPPLHVAAPPGEHGAGAGAGAVRRRRGHGAPAPAGGRRVVQQAGRGGAAERRRVAGHRRHLGGEREPRRDLLDAAPHNGPRGGLLLGLLNFPPHLFFSAIAKNWIRISHWIGNWDCNCAVEYYYMQNGAKKKQKVVNEVCVYIYMRARLCSRYYPATKLYL</sequence>
<reference evidence="8" key="2">
    <citation type="submission" date="2019-07" db="EMBL/GenBank/DDBJ databases">
        <authorList>
            <person name="Seetharam A."/>
            <person name="Woodhouse M."/>
            <person name="Cannon E."/>
        </authorList>
    </citation>
    <scope>NUCLEOTIDE SEQUENCE [LARGE SCALE GENOMIC DNA]</scope>
    <source>
        <strain evidence="8">cv. B73</strain>
    </source>
</reference>
<feature type="compositionally biased region" description="Basic and acidic residues" evidence="6">
    <location>
        <begin position="370"/>
        <end position="381"/>
    </location>
</feature>
<dbReference type="GO" id="GO:0005634">
    <property type="term" value="C:nucleus"/>
    <property type="evidence" value="ECO:0007669"/>
    <property type="project" value="UniProtKB-SubCell"/>
</dbReference>
<feature type="compositionally biased region" description="Pro residues" evidence="6">
    <location>
        <begin position="304"/>
        <end position="313"/>
    </location>
</feature>
<dbReference type="Pfam" id="PF02365">
    <property type="entry name" value="NAM"/>
    <property type="match status" value="1"/>
</dbReference>
<evidence type="ECO:0000256" key="6">
    <source>
        <dbReference type="SAM" id="MobiDB-lite"/>
    </source>
</evidence>
<feature type="region of interest" description="Disordered" evidence="6">
    <location>
        <begin position="300"/>
        <end position="384"/>
    </location>
</feature>
<keyword evidence="9" id="KW-1185">Reference proteome</keyword>
<proteinExistence type="predicted"/>
<dbReference type="PROSITE" id="PS51005">
    <property type="entry name" value="NAC"/>
    <property type="match status" value="1"/>
</dbReference>
<reference evidence="9" key="1">
    <citation type="journal article" date="2009" name="Science">
        <title>The B73 maize genome: complexity, diversity, and dynamics.</title>
        <authorList>
            <person name="Schnable P.S."/>
            <person name="Ware D."/>
            <person name="Fulton R.S."/>
            <person name="Stein J.C."/>
            <person name="Wei F."/>
            <person name="Pasternak S."/>
            <person name="Liang C."/>
            <person name="Zhang J."/>
            <person name="Fulton L."/>
            <person name="Graves T.A."/>
            <person name="Minx P."/>
            <person name="Reily A.D."/>
            <person name="Courtney L."/>
            <person name="Kruchowski S.S."/>
            <person name="Tomlinson C."/>
            <person name="Strong C."/>
            <person name="Delehaunty K."/>
            <person name="Fronick C."/>
            <person name="Courtney B."/>
            <person name="Rock S.M."/>
            <person name="Belter E."/>
            <person name="Du F."/>
            <person name="Kim K."/>
            <person name="Abbott R.M."/>
            <person name="Cotton M."/>
            <person name="Levy A."/>
            <person name="Marchetto P."/>
            <person name="Ochoa K."/>
            <person name="Jackson S.M."/>
            <person name="Gillam B."/>
            <person name="Chen W."/>
            <person name="Yan L."/>
            <person name="Higginbotham J."/>
            <person name="Cardenas M."/>
            <person name="Waligorski J."/>
            <person name="Applebaum E."/>
            <person name="Phelps L."/>
            <person name="Falcone J."/>
            <person name="Kanchi K."/>
            <person name="Thane T."/>
            <person name="Scimone A."/>
            <person name="Thane N."/>
            <person name="Henke J."/>
            <person name="Wang T."/>
            <person name="Ruppert J."/>
            <person name="Shah N."/>
            <person name="Rotter K."/>
            <person name="Hodges J."/>
            <person name="Ingenthron E."/>
            <person name="Cordes M."/>
            <person name="Kohlberg S."/>
            <person name="Sgro J."/>
            <person name="Delgado B."/>
            <person name="Mead K."/>
            <person name="Chinwalla A."/>
            <person name="Leonard S."/>
            <person name="Crouse K."/>
            <person name="Collura K."/>
            <person name="Kudrna D."/>
            <person name="Currie J."/>
            <person name="He R."/>
            <person name="Angelova A."/>
            <person name="Rajasekar S."/>
            <person name="Mueller T."/>
            <person name="Lomeli R."/>
            <person name="Scara G."/>
            <person name="Ko A."/>
            <person name="Delaney K."/>
            <person name="Wissotski M."/>
            <person name="Lopez G."/>
            <person name="Campos D."/>
            <person name="Braidotti M."/>
            <person name="Ashley E."/>
            <person name="Golser W."/>
            <person name="Kim H."/>
            <person name="Lee S."/>
            <person name="Lin J."/>
            <person name="Dujmic Z."/>
            <person name="Kim W."/>
            <person name="Talag J."/>
            <person name="Zuccolo A."/>
            <person name="Fan C."/>
            <person name="Sebastian A."/>
            <person name="Kramer M."/>
            <person name="Spiegel L."/>
            <person name="Nascimento L."/>
            <person name="Zutavern T."/>
            <person name="Miller B."/>
            <person name="Ambroise C."/>
            <person name="Muller S."/>
            <person name="Spooner W."/>
            <person name="Narechania A."/>
            <person name="Ren L."/>
            <person name="Wei S."/>
            <person name="Kumari S."/>
            <person name="Faga B."/>
            <person name="Levy M.J."/>
            <person name="McMahan L."/>
            <person name="Van Buren P."/>
            <person name="Vaughn M.W."/>
            <person name="Ying K."/>
            <person name="Yeh C.-T."/>
            <person name="Emrich S.J."/>
            <person name="Jia Y."/>
            <person name="Kalyanaraman A."/>
            <person name="Hsia A.-P."/>
            <person name="Barbazuk W.B."/>
            <person name="Baucom R.S."/>
            <person name="Brutnell T.P."/>
            <person name="Carpita N.C."/>
            <person name="Chaparro C."/>
            <person name="Chia J.-M."/>
            <person name="Deragon J.-M."/>
            <person name="Estill J.C."/>
            <person name="Fu Y."/>
            <person name="Jeddeloh J.A."/>
            <person name="Han Y."/>
            <person name="Lee H."/>
            <person name="Li P."/>
            <person name="Lisch D.R."/>
            <person name="Liu S."/>
            <person name="Liu Z."/>
            <person name="Nagel D.H."/>
            <person name="McCann M.C."/>
            <person name="SanMiguel P."/>
            <person name="Myers A.M."/>
            <person name="Nettleton D."/>
            <person name="Nguyen J."/>
            <person name="Penning B.W."/>
            <person name="Ponnala L."/>
            <person name="Schneider K.L."/>
            <person name="Schwartz D.C."/>
            <person name="Sharma A."/>
            <person name="Soderlund C."/>
            <person name="Springer N.M."/>
            <person name="Sun Q."/>
            <person name="Wang H."/>
            <person name="Waterman M."/>
            <person name="Westerman R."/>
            <person name="Wolfgruber T.K."/>
            <person name="Yang L."/>
            <person name="Yu Y."/>
            <person name="Zhang L."/>
            <person name="Zhou S."/>
            <person name="Zhu Q."/>
            <person name="Bennetzen J.L."/>
            <person name="Dawe R.K."/>
            <person name="Jiang J."/>
            <person name="Jiang N."/>
            <person name="Presting G.G."/>
            <person name="Wessler S.R."/>
            <person name="Aluru S."/>
            <person name="Martienssen R.A."/>
            <person name="Clifton S.W."/>
            <person name="McCombie W.R."/>
            <person name="Wing R.A."/>
            <person name="Wilson R.K."/>
        </authorList>
    </citation>
    <scope>NUCLEOTIDE SEQUENCE [LARGE SCALE GENOMIC DNA]</scope>
    <source>
        <strain evidence="9">cv. B73</strain>
    </source>
</reference>
<dbReference type="GO" id="GO:0006355">
    <property type="term" value="P:regulation of DNA-templated transcription"/>
    <property type="evidence" value="ECO:0007669"/>
    <property type="project" value="InterPro"/>
</dbReference>
<dbReference type="InterPro" id="IPR003441">
    <property type="entry name" value="NAC-dom"/>
</dbReference>
<keyword evidence="4" id="KW-0804">Transcription</keyword>
<protein>
    <recommendedName>
        <fullName evidence="7">NAC domain-containing protein</fullName>
    </recommendedName>
</protein>
<organism evidence="8 9">
    <name type="scientific">Zea mays</name>
    <name type="common">Maize</name>
    <dbReference type="NCBI Taxonomy" id="4577"/>
    <lineage>
        <taxon>Eukaryota</taxon>
        <taxon>Viridiplantae</taxon>
        <taxon>Streptophyta</taxon>
        <taxon>Embryophyta</taxon>
        <taxon>Tracheophyta</taxon>
        <taxon>Spermatophyta</taxon>
        <taxon>Magnoliopsida</taxon>
        <taxon>Liliopsida</taxon>
        <taxon>Poales</taxon>
        <taxon>Poaceae</taxon>
        <taxon>PACMAD clade</taxon>
        <taxon>Panicoideae</taxon>
        <taxon>Andropogonodae</taxon>
        <taxon>Andropogoneae</taxon>
        <taxon>Tripsacinae</taxon>
        <taxon>Zea</taxon>
    </lineage>
</organism>
<dbReference type="AlphaFoldDB" id="A0A804NSM1"/>
<keyword evidence="5" id="KW-0539">Nucleus</keyword>
<evidence type="ECO:0000259" key="7">
    <source>
        <dbReference type="PROSITE" id="PS51005"/>
    </source>
</evidence>
<dbReference type="Gramene" id="Zm00001eb183190_T003">
    <property type="protein sequence ID" value="Zm00001eb183190_P003"/>
    <property type="gene ID" value="Zm00001eb183190"/>
</dbReference>
<dbReference type="FunFam" id="2.170.150.80:FF:000006">
    <property type="entry name" value="NAC domain-containing protein 100-like"/>
    <property type="match status" value="1"/>
</dbReference>
<dbReference type="PANTHER" id="PTHR31744">
    <property type="entry name" value="PROTEIN CUP-SHAPED COTYLEDON 2-RELATED"/>
    <property type="match status" value="1"/>
</dbReference>
<dbReference type="OrthoDB" id="1424968at2759"/>
<evidence type="ECO:0000256" key="2">
    <source>
        <dbReference type="ARBA" id="ARBA00023015"/>
    </source>
</evidence>
<evidence type="ECO:0000256" key="5">
    <source>
        <dbReference type="ARBA" id="ARBA00023242"/>
    </source>
</evidence>
<dbReference type="PANTHER" id="PTHR31744:SF12">
    <property type="entry name" value="OS02G0579000 PROTEIN"/>
    <property type="match status" value="1"/>
</dbReference>
<evidence type="ECO:0000256" key="1">
    <source>
        <dbReference type="ARBA" id="ARBA00004123"/>
    </source>
</evidence>
<comment type="subcellular location">
    <subcellularLocation>
        <location evidence="1">Nucleus</location>
    </subcellularLocation>
</comment>
<dbReference type="EnsemblPlants" id="Zm00001eb183190_T003">
    <property type="protein sequence ID" value="Zm00001eb183190_P003"/>
    <property type="gene ID" value="Zm00001eb183190"/>
</dbReference>
<gene>
    <name evidence="8" type="primary">LOC100281380</name>
</gene>
<feature type="domain" description="NAC" evidence="7">
    <location>
        <begin position="15"/>
        <end position="158"/>
    </location>
</feature>
<reference evidence="8" key="3">
    <citation type="submission" date="2021-05" db="UniProtKB">
        <authorList>
            <consortium name="EnsemblPlants"/>
        </authorList>
    </citation>
    <scope>IDENTIFICATION</scope>
    <source>
        <strain evidence="8">cv. B73</strain>
    </source>
</reference>
<keyword evidence="3" id="KW-0238">DNA-binding</keyword>
<dbReference type="Gene3D" id="2.170.150.80">
    <property type="entry name" value="NAC domain"/>
    <property type="match status" value="1"/>
</dbReference>
<dbReference type="GO" id="GO:0003677">
    <property type="term" value="F:DNA binding"/>
    <property type="evidence" value="ECO:0007669"/>
    <property type="project" value="UniProtKB-KW"/>
</dbReference>
<evidence type="ECO:0000256" key="4">
    <source>
        <dbReference type="ARBA" id="ARBA00023163"/>
    </source>
</evidence>
<evidence type="ECO:0000313" key="9">
    <source>
        <dbReference type="Proteomes" id="UP000007305"/>
    </source>
</evidence>